<dbReference type="PROSITE" id="PS00626">
    <property type="entry name" value="RCC1_2"/>
    <property type="match status" value="1"/>
</dbReference>
<proteinExistence type="predicted"/>
<reference evidence="1" key="1">
    <citation type="submission" date="2020-11" db="EMBL/GenBank/DDBJ databases">
        <authorList>
            <person name="Tran Van P."/>
        </authorList>
    </citation>
    <scope>NUCLEOTIDE SEQUENCE</scope>
</reference>
<protein>
    <submittedName>
        <fullName evidence="1">Uncharacterized protein</fullName>
    </submittedName>
</protein>
<organism evidence="1">
    <name type="scientific">Timema shepardi</name>
    <name type="common">Walking stick</name>
    <dbReference type="NCBI Taxonomy" id="629360"/>
    <lineage>
        <taxon>Eukaryota</taxon>
        <taxon>Metazoa</taxon>
        <taxon>Ecdysozoa</taxon>
        <taxon>Arthropoda</taxon>
        <taxon>Hexapoda</taxon>
        <taxon>Insecta</taxon>
        <taxon>Pterygota</taxon>
        <taxon>Neoptera</taxon>
        <taxon>Polyneoptera</taxon>
        <taxon>Phasmatodea</taxon>
        <taxon>Timematodea</taxon>
        <taxon>Timematoidea</taxon>
        <taxon>Timematidae</taxon>
        <taxon>Timema</taxon>
    </lineage>
</organism>
<dbReference type="InterPro" id="IPR000408">
    <property type="entry name" value="Reg_chr_condens"/>
</dbReference>
<gene>
    <name evidence="1" type="ORF">TSIB3V08_LOCUS11732</name>
</gene>
<evidence type="ECO:0000313" key="1">
    <source>
        <dbReference type="EMBL" id="CAD7267727.1"/>
    </source>
</evidence>
<sequence length="130" mass="15252">MKLNDHESIVTLTAVPVPVTWKEGEVFVIDVACGSRHTLALLVTNLDREKRLLWLGHVLRMEEDRMPKKVLQKKRRVEDLLEDHKQGWTKPSNTWTLKERAEDVWLRVKFREIDRNGRGFARQPAEAEVD</sequence>
<dbReference type="AlphaFoldDB" id="A0A7R9B913"/>
<name>A0A7R9B913_TIMSH</name>
<dbReference type="EMBL" id="OC010153">
    <property type="protein sequence ID" value="CAD7267727.1"/>
    <property type="molecule type" value="Genomic_DNA"/>
</dbReference>
<accession>A0A7R9B913</accession>